<dbReference type="PROSITE" id="PS00389">
    <property type="entry name" value="ATPASE_DELTA"/>
    <property type="match status" value="1"/>
</dbReference>
<comment type="subcellular location">
    <subcellularLocation>
        <location evidence="1">Membrane</location>
    </subcellularLocation>
</comment>
<dbReference type="InterPro" id="IPR020781">
    <property type="entry name" value="ATPase_OSCP/d_CS"/>
</dbReference>
<dbReference type="InterPro" id="IPR026015">
    <property type="entry name" value="ATP_synth_OSCP/delta_N_sf"/>
</dbReference>
<evidence type="ECO:0000256" key="6">
    <source>
        <dbReference type="ARBA" id="ARBA00023065"/>
    </source>
</evidence>
<evidence type="ECO:0000256" key="5">
    <source>
        <dbReference type="ARBA" id="ARBA00022781"/>
    </source>
</evidence>
<dbReference type="Proteomes" id="UP000253551">
    <property type="component" value="Unassembled WGS sequence"/>
</dbReference>
<sequence length="214" mass="22809">MASRFTRLTTSVPKLARGYAAAPSSVKAPLTLFGLDGRYATAIYTAAARQNTLEAVEKDLNAFSQAIKTDAAFKSYLENPTIARSAKLNVLAEVSKKAGKANALTGNLLDVLAENGRLNQLDKVIDTFGELMSAHRNELPLVVTSAKALDKSALNKIVESLQKSKLADGKKLLVSNKVKPDVLGGVLVELGDRSIDLTVSSKLAKLNKLVTDSI</sequence>
<dbReference type="OrthoDB" id="1262810at2759"/>
<keyword evidence="4" id="KW-0813">Transport</keyword>
<evidence type="ECO:0000256" key="1">
    <source>
        <dbReference type="ARBA" id="ARBA00004370"/>
    </source>
</evidence>
<keyword evidence="10" id="KW-1185">Reference proteome</keyword>
<name>A0A367KMS9_RHIST</name>
<dbReference type="Pfam" id="PF00213">
    <property type="entry name" value="OSCP"/>
    <property type="match status" value="1"/>
</dbReference>
<accession>A0A367KMS9</accession>
<dbReference type="InterPro" id="IPR000711">
    <property type="entry name" value="ATPase_OSCP/dsu"/>
</dbReference>
<keyword evidence="5" id="KW-0375">Hydrogen ion transport</keyword>
<evidence type="ECO:0000256" key="7">
    <source>
        <dbReference type="ARBA" id="ARBA00023136"/>
    </source>
</evidence>
<protein>
    <recommendedName>
        <fullName evidence="3">ATP synthase subunit 5, mitochondrial</fullName>
    </recommendedName>
</protein>
<dbReference type="SUPFAM" id="SSF47928">
    <property type="entry name" value="N-terminal domain of the delta subunit of the F1F0-ATP synthase"/>
    <property type="match status" value="1"/>
</dbReference>
<evidence type="ECO:0000313" key="9">
    <source>
        <dbReference type="EMBL" id="RCI03430.1"/>
    </source>
</evidence>
<gene>
    <name evidence="9" type="primary">ATP5_1</name>
    <name evidence="9" type="ORF">CU098_008550</name>
</gene>
<dbReference type="AlphaFoldDB" id="A0A367KMS9"/>
<proteinExistence type="inferred from homology"/>
<evidence type="ECO:0000256" key="4">
    <source>
        <dbReference type="ARBA" id="ARBA00022448"/>
    </source>
</evidence>
<dbReference type="GO" id="GO:0046933">
    <property type="term" value="F:proton-transporting ATP synthase activity, rotational mechanism"/>
    <property type="evidence" value="ECO:0007669"/>
    <property type="project" value="InterPro"/>
</dbReference>
<dbReference type="EMBL" id="PJQM01001022">
    <property type="protein sequence ID" value="RCI03430.1"/>
    <property type="molecule type" value="Genomic_DNA"/>
</dbReference>
<dbReference type="STRING" id="4846.A0A367KMS9"/>
<evidence type="ECO:0000313" key="10">
    <source>
        <dbReference type="Proteomes" id="UP000253551"/>
    </source>
</evidence>
<dbReference type="GO" id="GO:0016020">
    <property type="term" value="C:membrane"/>
    <property type="evidence" value="ECO:0007669"/>
    <property type="project" value="UniProtKB-SubCell"/>
</dbReference>
<keyword evidence="6" id="KW-0406">Ion transport</keyword>
<evidence type="ECO:0000256" key="8">
    <source>
        <dbReference type="ARBA" id="ARBA00023310"/>
    </source>
</evidence>
<dbReference type="PRINTS" id="PR00125">
    <property type="entry name" value="ATPASEDELTA"/>
</dbReference>
<evidence type="ECO:0000256" key="2">
    <source>
        <dbReference type="ARBA" id="ARBA00007046"/>
    </source>
</evidence>
<evidence type="ECO:0000256" key="3">
    <source>
        <dbReference type="ARBA" id="ARBA00014723"/>
    </source>
</evidence>
<dbReference type="Gene3D" id="1.10.520.20">
    <property type="entry name" value="N-terminal domain of the delta subunit of the F1F0-ATP synthase"/>
    <property type="match status" value="1"/>
</dbReference>
<dbReference type="PANTHER" id="PTHR11910">
    <property type="entry name" value="ATP SYNTHASE DELTA CHAIN"/>
    <property type="match status" value="1"/>
</dbReference>
<comment type="caution">
    <text evidence="9">The sequence shown here is derived from an EMBL/GenBank/DDBJ whole genome shotgun (WGS) entry which is preliminary data.</text>
</comment>
<dbReference type="HAMAP" id="MF_01416">
    <property type="entry name" value="ATP_synth_delta_bact"/>
    <property type="match status" value="1"/>
</dbReference>
<keyword evidence="7" id="KW-0472">Membrane</keyword>
<comment type="similarity">
    <text evidence="2">Belongs to the ATPase delta chain family.</text>
</comment>
<reference evidence="9 10" key="1">
    <citation type="journal article" date="2018" name="G3 (Bethesda)">
        <title>Phylogenetic and Phylogenomic Definition of Rhizopus Species.</title>
        <authorList>
            <person name="Gryganskyi A.P."/>
            <person name="Golan J."/>
            <person name="Dolatabadi S."/>
            <person name="Mondo S."/>
            <person name="Robb S."/>
            <person name="Idnurm A."/>
            <person name="Muszewska A."/>
            <person name="Steczkiewicz K."/>
            <person name="Masonjones S."/>
            <person name="Liao H.L."/>
            <person name="Gajdeczka M.T."/>
            <person name="Anike F."/>
            <person name="Vuek A."/>
            <person name="Anishchenko I.M."/>
            <person name="Voigt K."/>
            <person name="de Hoog G.S."/>
            <person name="Smith M.E."/>
            <person name="Heitman J."/>
            <person name="Vilgalys R."/>
            <person name="Stajich J.E."/>
        </authorList>
    </citation>
    <scope>NUCLEOTIDE SEQUENCE [LARGE SCALE GENOMIC DNA]</scope>
    <source>
        <strain evidence="9 10">LSU 92-RS-03</strain>
    </source>
</reference>
<keyword evidence="8" id="KW-0066">ATP synthesis</keyword>
<dbReference type="NCBIfam" id="TIGR01145">
    <property type="entry name" value="ATP_synt_delta"/>
    <property type="match status" value="1"/>
</dbReference>
<organism evidence="9 10">
    <name type="scientific">Rhizopus stolonifer</name>
    <name type="common">Rhizopus nigricans</name>
    <dbReference type="NCBI Taxonomy" id="4846"/>
    <lineage>
        <taxon>Eukaryota</taxon>
        <taxon>Fungi</taxon>
        <taxon>Fungi incertae sedis</taxon>
        <taxon>Mucoromycota</taxon>
        <taxon>Mucoromycotina</taxon>
        <taxon>Mucoromycetes</taxon>
        <taxon>Mucorales</taxon>
        <taxon>Mucorineae</taxon>
        <taxon>Rhizopodaceae</taxon>
        <taxon>Rhizopus</taxon>
    </lineage>
</organism>